<accession>A0A3M6U897</accession>
<organism evidence="1 2">
    <name type="scientific">Pocillopora damicornis</name>
    <name type="common">Cauliflower coral</name>
    <name type="synonym">Millepora damicornis</name>
    <dbReference type="NCBI Taxonomy" id="46731"/>
    <lineage>
        <taxon>Eukaryota</taxon>
        <taxon>Metazoa</taxon>
        <taxon>Cnidaria</taxon>
        <taxon>Anthozoa</taxon>
        <taxon>Hexacorallia</taxon>
        <taxon>Scleractinia</taxon>
        <taxon>Astrocoeniina</taxon>
        <taxon>Pocilloporidae</taxon>
        <taxon>Pocillopora</taxon>
    </lineage>
</organism>
<keyword evidence="2" id="KW-1185">Reference proteome</keyword>
<reference evidence="1 2" key="1">
    <citation type="journal article" date="2018" name="Sci. Rep.">
        <title>Comparative analysis of the Pocillopora damicornis genome highlights role of immune system in coral evolution.</title>
        <authorList>
            <person name="Cunning R."/>
            <person name="Bay R.A."/>
            <person name="Gillette P."/>
            <person name="Baker A.C."/>
            <person name="Traylor-Knowles N."/>
        </authorList>
    </citation>
    <scope>NUCLEOTIDE SEQUENCE [LARGE SCALE GENOMIC DNA]</scope>
    <source>
        <strain evidence="1">RSMAS</strain>
        <tissue evidence="1">Whole animal</tissue>
    </source>
</reference>
<protein>
    <submittedName>
        <fullName evidence="1">Uncharacterized protein</fullName>
    </submittedName>
</protein>
<evidence type="ECO:0000313" key="1">
    <source>
        <dbReference type="EMBL" id="RMX49895.1"/>
    </source>
</evidence>
<dbReference type="Proteomes" id="UP000275408">
    <property type="component" value="Unassembled WGS sequence"/>
</dbReference>
<proteinExistence type="predicted"/>
<sequence length="143" mass="15586">MEVMEKCVSILFFFKEKRVISKNTLAQPSTPSGLSMISGALCIMGAWYLTRTEPPILTKMPGASSKMGQRDALSEILQMNLLYKGVCPEDAGAGAVGKPKPLPCADRGKLCFKMAQKCKEESVLNSQEGWFSPAKQNTLPRIG</sequence>
<comment type="caution">
    <text evidence="1">The sequence shown here is derived from an EMBL/GenBank/DDBJ whole genome shotgun (WGS) entry which is preliminary data.</text>
</comment>
<evidence type="ECO:0000313" key="2">
    <source>
        <dbReference type="Proteomes" id="UP000275408"/>
    </source>
</evidence>
<name>A0A3M6U897_POCDA</name>
<gene>
    <name evidence="1" type="ORF">pdam_00014408</name>
</gene>
<dbReference type="EMBL" id="RCHS01002033">
    <property type="protein sequence ID" value="RMX49895.1"/>
    <property type="molecule type" value="Genomic_DNA"/>
</dbReference>
<dbReference type="AlphaFoldDB" id="A0A3M6U897"/>